<gene>
    <name evidence="1" type="ORF">QFC20_003011</name>
</gene>
<organism evidence="1 2">
    <name type="scientific">Naganishia adeliensis</name>
    <dbReference type="NCBI Taxonomy" id="92952"/>
    <lineage>
        <taxon>Eukaryota</taxon>
        <taxon>Fungi</taxon>
        <taxon>Dikarya</taxon>
        <taxon>Basidiomycota</taxon>
        <taxon>Agaricomycotina</taxon>
        <taxon>Tremellomycetes</taxon>
        <taxon>Filobasidiales</taxon>
        <taxon>Filobasidiaceae</taxon>
        <taxon>Naganishia</taxon>
    </lineage>
</organism>
<protein>
    <submittedName>
        <fullName evidence="1">Uncharacterized protein</fullName>
    </submittedName>
</protein>
<reference evidence="1" key="1">
    <citation type="submission" date="2023-04" db="EMBL/GenBank/DDBJ databases">
        <title>Draft Genome sequencing of Naganishia species isolated from polar environments using Oxford Nanopore Technology.</title>
        <authorList>
            <person name="Leo P."/>
            <person name="Venkateswaran K."/>
        </authorList>
    </citation>
    <scope>NUCLEOTIDE SEQUENCE</scope>
    <source>
        <strain evidence="1">MNA-CCFEE 5262</strain>
    </source>
</reference>
<dbReference type="EMBL" id="JASBWS010000025">
    <property type="protein sequence ID" value="KAJ9110159.1"/>
    <property type="molecule type" value="Genomic_DNA"/>
</dbReference>
<dbReference type="Proteomes" id="UP001230649">
    <property type="component" value="Unassembled WGS sequence"/>
</dbReference>
<proteinExistence type="predicted"/>
<evidence type="ECO:0000313" key="2">
    <source>
        <dbReference type="Proteomes" id="UP001230649"/>
    </source>
</evidence>
<sequence length="310" mass="33293">MSRFAELPGFERDLSSSSSSSQAGKTVLITGGASGIGRQVAGLNYNVSVDSECFTPDVPCDVTSRSSTLQLFDFAKTVLDGGSPDIVVANAGVTEVGHLEDDVVLENELGAYPQRPRQTTLDVNLAGAILTAETGREMWAQHPADRQRKLILISSMGSRMGGDPRRTSVQHGETRRDGILGRTFRRTGKIDDEAILILLALAGVPKTTPEDIAAAIETVGRDAISSSQSEDTAVLLPDNKTPLMIRARDFDPLSGDMYADLSSILNKRQPQPGQVGYKSTTVDDIKQALSHNKKANSVPILLLESLREMS</sequence>
<comment type="caution">
    <text evidence="1">The sequence shown here is derived from an EMBL/GenBank/DDBJ whole genome shotgun (WGS) entry which is preliminary data.</text>
</comment>
<keyword evidence="2" id="KW-1185">Reference proteome</keyword>
<accession>A0ACC2WG61</accession>
<evidence type="ECO:0000313" key="1">
    <source>
        <dbReference type="EMBL" id="KAJ9110159.1"/>
    </source>
</evidence>
<name>A0ACC2WG61_9TREE</name>